<dbReference type="EMBL" id="CP002551">
    <property type="protein sequence ID" value="ADZ10114.1"/>
    <property type="molecule type" value="Genomic_DNA"/>
</dbReference>
<dbReference type="eggNOG" id="arCOG02240">
    <property type="taxonomic scope" value="Archaea"/>
</dbReference>
<organism evidence="1 2">
    <name type="scientific">Methanobacterium lacus (strain AL-21)</name>
    <dbReference type="NCBI Taxonomy" id="877455"/>
    <lineage>
        <taxon>Archaea</taxon>
        <taxon>Methanobacteriati</taxon>
        <taxon>Methanobacteriota</taxon>
        <taxon>Methanomada group</taxon>
        <taxon>Methanobacteria</taxon>
        <taxon>Methanobacteriales</taxon>
        <taxon>Methanobacteriaceae</taxon>
        <taxon>Methanobacterium</taxon>
    </lineage>
</organism>
<dbReference type="AlphaFoldDB" id="F0TAP2"/>
<dbReference type="InterPro" id="IPR014347">
    <property type="entry name" value="Tautomerase/MIF_sf"/>
</dbReference>
<dbReference type="RefSeq" id="WP_013645465.1">
    <property type="nucleotide sequence ID" value="NC_015216.1"/>
</dbReference>
<protein>
    <recommendedName>
        <fullName evidence="3">4-oxalocrotonate tautomerase</fullName>
    </recommendedName>
</protein>
<evidence type="ECO:0000313" key="2">
    <source>
        <dbReference type="Proteomes" id="UP000007490"/>
    </source>
</evidence>
<name>F0TAP2_METLA</name>
<dbReference type="Pfam" id="PF14552">
    <property type="entry name" value="Tautomerase_2"/>
    <property type="match status" value="1"/>
</dbReference>
<keyword evidence="2" id="KW-1185">Reference proteome</keyword>
<accession>F0TAP2</accession>
<reference evidence="1 2" key="2">
    <citation type="journal article" date="2014" name="Int. J. Syst. Evol. Microbiol.">
        <title>Methanobacterium paludis sp. nov. and a novel strain of Methanobacterium lacus isolated from northern peatlands.</title>
        <authorList>
            <person name="Cadillo-Quiroz H."/>
            <person name="Brauer S.L."/>
            <person name="Goodson N."/>
            <person name="Yavitt J.B."/>
            <person name="Zinder S.H."/>
        </authorList>
    </citation>
    <scope>NUCLEOTIDE SEQUENCE [LARGE SCALE GENOMIC DNA]</scope>
    <source>
        <strain evidence="1 2">AL-21</strain>
    </source>
</reference>
<proteinExistence type="predicted"/>
<dbReference type="Proteomes" id="UP000007490">
    <property type="component" value="Chromosome"/>
</dbReference>
<dbReference type="PANTHER" id="PTHR38460:SF1">
    <property type="entry name" value="TAUTOMERASE YOLI-RELATED"/>
    <property type="match status" value="1"/>
</dbReference>
<dbReference type="STRING" id="877455.Metbo_1894"/>
<dbReference type="InterPro" id="IPR037479">
    <property type="entry name" value="Tauto_MSAD"/>
</dbReference>
<evidence type="ECO:0000313" key="1">
    <source>
        <dbReference type="EMBL" id="ADZ10114.1"/>
    </source>
</evidence>
<sequence length="117" mass="13300">MPMVKIEVLEGKTSDYKKSVLNSIKNAIKDAVAVDEIKIVQRLYEISEETCTIPSDRSKNLTIIEITLYPGRTESTKKKLFKEIVKNLSEDPGIEAGDIITVLLEPPMENWLFKYPD</sequence>
<gene>
    <name evidence="1" type="ordered locus">Metbo_1894</name>
</gene>
<dbReference type="SUPFAM" id="SSF55331">
    <property type="entry name" value="Tautomerase/MIF"/>
    <property type="match status" value="1"/>
</dbReference>
<evidence type="ECO:0008006" key="3">
    <source>
        <dbReference type="Google" id="ProtNLM"/>
    </source>
</evidence>
<dbReference type="GeneID" id="10278352"/>
<dbReference type="HOGENOM" id="CLU_148073_0_1_2"/>
<dbReference type="PANTHER" id="PTHR38460">
    <property type="entry name" value="TAUTOMERASE YOLI-RELATED"/>
    <property type="match status" value="1"/>
</dbReference>
<dbReference type="OrthoDB" id="8161at2157"/>
<dbReference type="KEGG" id="mel:Metbo_1894"/>
<dbReference type="Gene3D" id="3.30.429.10">
    <property type="entry name" value="Macrophage Migration Inhibitory Factor"/>
    <property type="match status" value="1"/>
</dbReference>
<reference evidence="2" key="1">
    <citation type="submission" date="2011-02" db="EMBL/GenBank/DDBJ databases">
        <title>Complete sequence of Methanobacterium sp. AL-21.</title>
        <authorList>
            <consortium name="US DOE Joint Genome Institute"/>
            <person name="Lucas S."/>
            <person name="Copeland A."/>
            <person name="Lapidus A."/>
            <person name="Cheng J.-F."/>
            <person name="Goodwin L."/>
            <person name="Pitluck S."/>
            <person name="Chertkov O."/>
            <person name="Detter J.C."/>
            <person name="Han C."/>
            <person name="Tapia R."/>
            <person name="Land M."/>
            <person name="Hauser L."/>
            <person name="Kyrpides N."/>
            <person name="Ivanova N."/>
            <person name="Mikhailova N."/>
            <person name="Pagani I."/>
            <person name="Cadillo-Quiroz H."/>
            <person name="Imachi H."/>
            <person name="Zinder S."/>
            <person name="Liu W."/>
            <person name="Woyke T."/>
        </authorList>
    </citation>
    <scope>NUCLEOTIDE SEQUENCE [LARGE SCALE GENOMIC DNA]</scope>
    <source>
        <strain evidence="2">AL-21</strain>
    </source>
</reference>